<dbReference type="PANTHER" id="PTHR34374">
    <property type="entry name" value="LARGE RIBOSOMAL RNA SUBUNIT ACCUMULATION PROTEIN YCED HOMOLOG 1, CHLOROPLASTIC"/>
    <property type="match status" value="1"/>
</dbReference>
<dbReference type="EMBL" id="JBHTIU010000001">
    <property type="protein sequence ID" value="MFD0867559.1"/>
    <property type="molecule type" value="Genomic_DNA"/>
</dbReference>
<sequence>MMLLHLKDLIAKEKSVQIKESLDLSGLLQDREDLRSFGMLKTDLEARGESGMVVVSGELALDLEMACSRCLDPVRETLVIPFRELFAGSAELLPESELEDAHVVTEDKVDLIPYLEEAVVLALPYAPLCGEECRGLCPVCGSNRNTEPCQCKVERIDPRLAGLADFFK</sequence>
<protein>
    <submittedName>
        <fullName evidence="1">YceD family protein</fullName>
    </submittedName>
</protein>
<reference evidence="2" key="1">
    <citation type="journal article" date="2019" name="Int. J. Syst. Evol. Microbiol.">
        <title>The Global Catalogue of Microorganisms (GCM) 10K type strain sequencing project: providing services to taxonomists for standard genome sequencing and annotation.</title>
        <authorList>
            <consortium name="The Broad Institute Genomics Platform"/>
            <consortium name="The Broad Institute Genome Sequencing Center for Infectious Disease"/>
            <person name="Wu L."/>
            <person name="Ma J."/>
        </authorList>
    </citation>
    <scope>NUCLEOTIDE SEQUENCE [LARGE SCALE GENOMIC DNA]</scope>
    <source>
        <strain evidence="2">CCUG 57263</strain>
    </source>
</reference>
<name>A0ABW3D5N8_9BACL</name>
<evidence type="ECO:0000313" key="2">
    <source>
        <dbReference type="Proteomes" id="UP001597120"/>
    </source>
</evidence>
<keyword evidence="2" id="KW-1185">Reference proteome</keyword>
<dbReference type="RefSeq" id="WP_379285325.1">
    <property type="nucleotide sequence ID" value="NZ_JBHTIU010000001.1"/>
</dbReference>
<dbReference type="Proteomes" id="UP001597120">
    <property type="component" value="Unassembled WGS sequence"/>
</dbReference>
<dbReference type="Pfam" id="PF02620">
    <property type="entry name" value="YceD"/>
    <property type="match status" value="1"/>
</dbReference>
<evidence type="ECO:0000313" key="1">
    <source>
        <dbReference type="EMBL" id="MFD0867559.1"/>
    </source>
</evidence>
<organism evidence="1 2">
    <name type="scientific">Paenibacillus residui</name>
    <dbReference type="NCBI Taxonomy" id="629724"/>
    <lineage>
        <taxon>Bacteria</taxon>
        <taxon>Bacillati</taxon>
        <taxon>Bacillota</taxon>
        <taxon>Bacilli</taxon>
        <taxon>Bacillales</taxon>
        <taxon>Paenibacillaceae</taxon>
        <taxon>Paenibacillus</taxon>
    </lineage>
</organism>
<accession>A0ABW3D5N8</accession>
<gene>
    <name evidence="1" type="ORF">ACFQ03_00175</name>
</gene>
<dbReference type="PANTHER" id="PTHR34374:SF1">
    <property type="entry name" value="LARGE RIBOSOMAL RNA SUBUNIT ACCUMULATION PROTEIN YCED HOMOLOG 1, CHLOROPLASTIC"/>
    <property type="match status" value="1"/>
</dbReference>
<dbReference type="InterPro" id="IPR003772">
    <property type="entry name" value="YceD"/>
</dbReference>
<comment type="caution">
    <text evidence="1">The sequence shown here is derived from an EMBL/GenBank/DDBJ whole genome shotgun (WGS) entry which is preliminary data.</text>
</comment>
<proteinExistence type="predicted"/>